<reference evidence="1 2" key="1">
    <citation type="journal article" date="2018" name="Int. J. Syst. Evol. Microbiol.">
        <title>Zhouia spongiae sp. nov., isolated from a marine sponge.</title>
        <authorList>
            <person name="Zhuang L."/>
            <person name="Lin B."/>
            <person name="Qin F."/>
            <person name="Luo L."/>
        </authorList>
    </citation>
    <scope>NUCLEOTIDE SEQUENCE [LARGE SCALE GENOMIC DNA]</scope>
    <source>
        <strain evidence="1 2">HN-Y44</strain>
    </source>
</reference>
<name>A0ABY3YQA9_9FLAO</name>
<keyword evidence="2" id="KW-1185">Reference proteome</keyword>
<organism evidence="1 2">
    <name type="scientific">Zhouia spongiae</name>
    <dbReference type="NCBI Taxonomy" id="2202721"/>
    <lineage>
        <taxon>Bacteria</taxon>
        <taxon>Pseudomonadati</taxon>
        <taxon>Bacteroidota</taxon>
        <taxon>Flavobacteriia</taxon>
        <taxon>Flavobacteriales</taxon>
        <taxon>Flavobacteriaceae</taxon>
        <taxon>Zhouia</taxon>
    </lineage>
</organism>
<sequence>MKSFSRYILGGFLIFSFAQCGSSQQYAGQDEIPFRFGEIAIENWTRENSKETGINLFFPLENDVDTVIDSVHFRGRIVHPEKIKRGSYVVYVARFMNKQEPGDVIMHADPKKESINQPPVIIKRSPFELSPYEAVVSFMVNGETKYYKVSGIKETTSIVYPDKTKN</sequence>
<dbReference type="RefSeq" id="WP_242938054.1">
    <property type="nucleotide sequence ID" value="NZ_CP094326.1"/>
</dbReference>
<proteinExistence type="predicted"/>
<gene>
    <name evidence="1" type="ORF">MQE36_04870</name>
</gene>
<protein>
    <submittedName>
        <fullName evidence="1">Uncharacterized protein</fullName>
    </submittedName>
</protein>
<accession>A0ABY3YQA9</accession>
<evidence type="ECO:0000313" key="2">
    <source>
        <dbReference type="Proteomes" id="UP000829476"/>
    </source>
</evidence>
<evidence type="ECO:0000313" key="1">
    <source>
        <dbReference type="EMBL" id="UNY99681.1"/>
    </source>
</evidence>
<dbReference type="EMBL" id="CP094326">
    <property type="protein sequence ID" value="UNY99681.1"/>
    <property type="molecule type" value="Genomic_DNA"/>
</dbReference>
<dbReference type="Proteomes" id="UP000829476">
    <property type="component" value="Chromosome"/>
</dbReference>